<dbReference type="PANTHER" id="PTHR40277:SF1">
    <property type="entry name" value="BLL5419 PROTEIN"/>
    <property type="match status" value="1"/>
</dbReference>
<keyword evidence="3 6" id="KW-0812">Transmembrane</keyword>
<evidence type="ECO:0000256" key="6">
    <source>
        <dbReference type="SAM" id="Phobius"/>
    </source>
</evidence>
<keyword evidence="5 6" id="KW-0472">Membrane</keyword>
<reference evidence="8 9" key="1">
    <citation type="submission" date="2018-07" db="EMBL/GenBank/DDBJ databases">
        <title>Genomic Encyclopedia of Type Strains, Phase IV (KMG-IV): sequencing the most valuable type-strain genomes for metagenomic binning, comparative biology and taxonomic classification.</title>
        <authorList>
            <person name="Goeker M."/>
        </authorList>
    </citation>
    <scope>NUCLEOTIDE SEQUENCE [LARGE SCALE GENOMIC DNA]</scope>
    <source>
        <strain evidence="8 9">DSM 5603</strain>
    </source>
</reference>
<feature type="transmembrane region" description="Helical" evidence="6">
    <location>
        <begin position="26"/>
        <end position="48"/>
    </location>
</feature>
<feature type="transmembrane region" description="Helical" evidence="6">
    <location>
        <begin position="154"/>
        <end position="177"/>
    </location>
</feature>
<evidence type="ECO:0000256" key="1">
    <source>
        <dbReference type="ARBA" id="ARBA00004651"/>
    </source>
</evidence>
<evidence type="ECO:0000256" key="2">
    <source>
        <dbReference type="ARBA" id="ARBA00022475"/>
    </source>
</evidence>
<reference evidence="7 10" key="2">
    <citation type="submission" date="2020-04" db="EMBL/GenBank/DDBJ databases">
        <title>Description of novel Gluconacetobacter.</title>
        <authorList>
            <person name="Sombolestani A."/>
        </authorList>
    </citation>
    <scope>NUCLEOTIDE SEQUENCE [LARGE SCALE GENOMIC DNA]</scope>
    <source>
        <strain evidence="7 10">LMG 1382</strain>
    </source>
</reference>
<evidence type="ECO:0000313" key="10">
    <source>
        <dbReference type="Proteomes" id="UP000562982"/>
    </source>
</evidence>
<dbReference type="PANTHER" id="PTHR40277">
    <property type="entry name" value="BLL5419 PROTEIN"/>
    <property type="match status" value="1"/>
</dbReference>
<comment type="subcellular location">
    <subcellularLocation>
        <location evidence="1">Cell membrane</location>
        <topology evidence="1">Multi-pass membrane protein</topology>
    </subcellularLocation>
</comment>
<organism evidence="8 9">
    <name type="scientific">Gluconacetobacter liquefaciens</name>
    <name type="common">Acetobacter liquefaciens</name>
    <dbReference type="NCBI Taxonomy" id="89584"/>
    <lineage>
        <taxon>Bacteria</taxon>
        <taxon>Pseudomonadati</taxon>
        <taxon>Pseudomonadota</taxon>
        <taxon>Alphaproteobacteria</taxon>
        <taxon>Acetobacterales</taxon>
        <taxon>Acetobacteraceae</taxon>
        <taxon>Gluconacetobacter</taxon>
    </lineage>
</organism>
<dbReference type="EMBL" id="QQAW01000001">
    <property type="protein sequence ID" value="RDI40280.1"/>
    <property type="molecule type" value="Genomic_DNA"/>
</dbReference>
<dbReference type="OrthoDB" id="7348988at2"/>
<evidence type="ECO:0000256" key="4">
    <source>
        <dbReference type="ARBA" id="ARBA00022989"/>
    </source>
</evidence>
<evidence type="ECO:0000256" key="5">
    <source>
        <dbReference type="ARBA" id="ARBA00023136"/>
    </source>
</evidence>
<comment type="caution">
    <text evidence="8">The sequence shown here is derived from an EMBL/GenBank/DDBJ whole genome shotgun (WGS) entry which is preliminary data.</text>
</comment>
<dbReference type="AlphaFoldDB" id="A0A370GAM5"/>
<accession>A0A370GAM5</accession>
<keyword evidence="2" id="KW-1003">Cell membrane</keyword>
<evidence type="ECO:0000256" key="3">
    <source>
        <dbReference type="ARBA" id="ARBA00022692"/>
    </source>
</evidence>
<evidence type="ECO:0000313" key="8">
    <source>
        <dbReference type="EMBL" id="RDI40280.1"/>
    </source>
</evidence>
<keyword evidence="9" id="KW-1185">Reference proteome</keyword>
<dbReference type="InterPro" id="IPR022791">
    <property type="entry name" value="L-PG_synthase/AglD"/>
</dbReference>
<keyword evidence="4 6" id="KW-1133">Transmembrane helix</keyword>
<name>A0A370GAM5_GLULI</name>
<evidence type="ECO:0000313" key="7">
    <source>
        <dbReference type="EMBL" id="MBB2184857.1"/>
    </source>
</evidence>
<dbReference type="RefSeq" id="WP_114725008.1">
    <property type="nucleotide sequence ID" value="NZ_BJMI01000015.1"/>
</dbReference>
<dbReference type="GO" id="GO:0005886">
    <property type="term" value="C:plasma membrane"/>
    <property type="evidence" value="ECO:0007669"/>
    <property type="project" value="UniProtKB-SubCell"/>
</dbReference>
<proteinExistence type="predicted"/>
<sequence length="334" mass="35296">MKLVTLAAGLFGMALTLWLLSRFGVHAILHLVMVGGWGILAAIVFHAIQVLLSARSWQVIAGQDEPELKLRDYVALRCVREGVNNLLPVAQVGGEVISARLLARRGPGLRRAAAATICDLTIELLSQVIFTLLGLAVLLCLVKRSSVTDELVESAGVALVLGAVCLGSQCLGAVSVVERLLVRIAAHLGWTGVESIRGLHSEIMGLYTAPGHAIRAGFCQLVAWSLGAVEVCLILHFMGHDRSLAHGFVIESVGQAAKSVGFAVPGALGVSEGGFILVGSLCGLPPAVSIGLSLIKRLREIAWGLPALAGWQWMETHWRGPSRKLDHGVGLPGH</sequence>
<gene>
    <name evidence="8" type="ORF">C7453_10169</name>
    <name evidence="7" type="ORF">HLH32_00355</name>
</gene>
<evidence type="ECO:0000313" key="9">
    <source>
        <dbReference type="Proteomes" id="UP000254958"/>
    </source>
</evidence>
<feature type="transmembrane region" description="Helical" evidence="6">
    <location>
        <begin position="120"/>
        <end position="142"/>
    </location>
</feature>
<dbReference type="Proteomes" id="UP000254958">
    <property type="component" value="Unassembled WGS sequence"/>
</dbReference>
<dbReference type="EMBL" id="JABEQI010000001">
    <property type="protein sequence ID" value="MBB2184857.1"/>
    <property type="molecule type" value="Genomic_DNA"/>
</dbReference>
<dbReference type="Proteomes" id="UP000562982">
    <property type="component" value="Unassembled WGS sequence"/>
</dbReference>
<protein>
    <submittedName>
        <fullName evidence="8">Putative membrane protein</fullName>
    </submittedName>
</protein>
<dbReference type="NCBIfam" id="TIGR03476">
    <property type="entry name" value="HpnL"/>
    <property type="match status" value="1"/>
</dbReference>
<dbReference type="Pfam" id="PF03706">
    <property type="entry name" value="LPG_synthase_TM"/>
    <property type="match status" value="1"/>
</dbReference>